<dbReference type="EMBL" id="BK016266">
    <property type="protein sequence ID" value="DAG06157.1"/>
    <property type="molecule type" value="Genomic_DNA"/>
</dbReference>
<name>A0A8S5VHC2_9CAUD</name>
<evidence type="ECO:0000313" key="1">
    <source>
        <dbReference type="EMBL" id="DAG06157.1"/>
    </source>
</evidence>
<reference evidence="1" key="1">
    <citation type="journal article" date="2021" name="Proc. Natl. Acad. Sci. U.S.A.">
        <title>A Catalog of Tens of Thousands of Viruses from Human Metagenomes Reveals Hidden Associations with Chronic Diseases.</title>
        <authorList>
            <person name="Tisza M.J."/>
            <person name="Buck C.B."/>
        </authorList>
    </citation>
    <scope>NUCLEOTIDE SEQUENCE</scope>
    <source>
        <strain evidence="1">CtNxi14</strain>
    </source>
</reference>
<proteinExistence type="predicted"/>
<protein>
    <submittedName>
        <fullName evidence="1">Uncharacterized protein</fullName>
    </submittedName>
</protein>
<sequence length="72" mass="8080">MKICDIERKEINFGCLEYGDVFELNGEIFMKASVKLSISELSGGINLKSGEFLQIDEIFPVKMVNAHLQLEG</sequence>
<accession>A0A8S5VHC2</accession>
<organism evidence="1">
    <name type="scientific">Siphoviridae sp. ctNxi14</name>
    <dbReference type="NCBI Taxonomy" id="2825475"/>
    <lineage>
        <taxon>Viruses</taxon>
        <taxon>Duplodnaviria</taxon>
        <taxon>Heunggongvirae</taxon>
        <taxon>Uroviricota</taxon>
        <taxon>Caudoviricetes</taxon>
    </lineage>
</organism>